<name>A0A645EGD9_9ZZZZ</name>
<accession>A0A645EGD9</accession>
<comment type="caution">
    <text evidence="1">The sequence shown here is derived from an EMBL/GenBank/DDBJ whole genome shotgun (WGS) entry which is preliminary data.</text>
</comment>
<dbReference type="EMBL" id="VSSQ01046413">
    <property type="protein sequence ID" value="MPN00380.1"/>
    <property type="molecule type" value="Genomic_DNA"/>
</dbReference>
<organism evidence="1">
    <name type="scientific">bioreactor metagenome</name>
    <dbReference type="NCBI Taxonomy" id="1076179"/>
    <lineage>
        <taxon>unclassified sequences</taxon>
        <taxon>metagenomes</taxon>
        <taxon>ecological metagenomes</taxon>
    </lineage>
</organism>
<evidence type="ECO:0000313" key="1">
    <source>
        <dbReference type="EMBL" id="MPN00380.1"/>
    </source>
</evidence>
<sequence length="128" mass="14139">MKRSPFFPDVYTLAVCGDIIAYRNVLVVITCLQGSFDIGLIKHLTFMDVDVICGSNATATNKYCVRNSFFSSIGVTIESINCVSSFGKITKLEETIMGSFHFIAVDCIIAIYDINICFGGRECIRVKV</sequence>
<gene>
    <name evidence="1" type="ORF">SDC9_147574</name>
</gene>
<protein>
    <submittedName>
        <fullName evidence="1">Uncharacterized protein</fullName>
    </submittedName>
</protein>
<proteinExistence type="predicted"/>
<dbReference type="AlphaFoldDB" id="A0A645EGD9"/>
<reference evidence="1" key="1">
    <citation type="submission" date="2019-08" db="EMBL/GenBank/DDBJ databases">
        <authorList>
            <person name="Kucharzyk K."/>
            <person name="Murdoch R.W."/>
            <person name="Higgins S."/>
            <person name="Loffler F."/>
        </authorList>
    </citation>
    <scope>NUCLEOTIDE SEQUENCE</scope>
</reference>